<name>A0A829YE06_9GAMM</name>
<organism evidence="3 4">
    <name type="scientific">Steroidobacter agaridevorans</name>
    <dbReference type="NCBI Taxonomy" id="2695856"/>
    <lineage>
        <taxon>Bacteria</taxon>
        <taxon>Pseudomonadati</taxon>
        <taxon>Pseudomonadota</taxon>
        <taxon>Gammaproteobacteria</taxon>
        <taxon>Steroidobacterales</taxon>
        <taxon>Steroidobacteraceae</taxon>
        <taxon>Steroidobacter</taxon>
    </lineage>
</organism>
<gene>
    <name evidence="3" type="ORF">GCM10011487_30880</name>
</gene>
<evidence type="ECO:0000256" key="1">
    <source>
        <dbReference type="SAM" id="SignalP"/>
    </source>
</evidence>
<evidence type="ECO:0000313" key="3">
    <source>
        <dbReference type="EMBL" id="GFE81088.1"/>
    </source>
</evidence>
<keyword evidence="4" id="KW-1185">Reference proteome</keyword>
<dbReference type="Proteomes" id="UP000445000">
    <property type="component" value="Unassembled WGS sequence"/>
</dbReference>
<feature type="signal peptide" evidence="1">
    <location>
        <begin position="1"/>
        <end position="26"/>
    </location>
</feature>
<dbReference type="RefSeq" id="WP_202624438.1">
    <property type="nucleotide sequence ID" value="NZ_BLJN01000003.1"/>
</dbReference>
<evidence type="ECO:0000313" key="4">
    <source>
        <dbReference type="Proteomes" id="UP000445000"/>
    </source>
</evidence>
<dbReference type="EMBL" id="BLJN01000003">
    <property type="protein sequence ID" value="GFE81088.1"/>
    <property type="molecule type" value="Genomic_DNA"/>
</dbReference>
<proteinExistence type="predicted"/>
<dbReference type="NCBIfam" id="TIGR02595">
    <property type="entry name" value="PEP_CTERM"/>
    <property type="match status" value="1"/>
</dbReference>
<accession>A0A829YE06</accession>
<dbReference type="InterPro" id="IPR013424">
    <property type="entry name" value="Ice-binding_C"/>
</dbReference>
<keyword evidence="1" id="KW-0732">Signal</keyword>
<feature type="chain" id="PRO_5032702386" description="Ice-binding protein C-terminal domain-containing protein" evidence="1">
    <location>
        <begin position="27"/>
        <end position="187"/>
    </location>
</feature>
<dbReference type="Pfam" id="PF07589">
    <property type="entry name" value="PEP-CTERM"/>
    <property type="match status" value="1"/>
</dbReference>
<feature type="domain" description="Ice-binding protein C-terminal" evidence="2">
    <location>
        <begin position="162"/>
        <end position="184"/>
    </location>
</feature>
<protein>
    <recommendedName>
        <fullName evidence="2">Ice-binding protein C-terminal domain-containing protein</fullName>
    </recommendedName>
</protein>
<comment type="caution">
    <text evidence="3">The sequence shown here is derived from an EMBL/GenBank/DDBJ whole genome shotgun (WGS) entry which is preliminary data.</text>
</comment>
<sequence>MSFRSTCLSAFVLALSAFTYTQSAGAAPLLCQEVNKNHTFVDTSVVASCLGAGVGNINGNPGTDDFLTGEGAGSGLIGIGSGTFTQDGNTGTFALDASLWDAWSEIAIGLKFGTGNQADEWFVYLLNPLVSSGLWEFIDADGKRGGGLSHVQLYGRTPNTNVPEPGTLALLGIGLLGTAVARRRKQA</sequence>
<reference evidence="4" key="1">
    <citation type="submission" date="2020-01" db="EMBL/GenBank/DDBJ databases">
        <title>'Steroidobacter agaridevorans' sp. nov., agar-degrading bacteria isolated from rhizosphere soils.</title>
        <authorList>
            <person name="Ikenaga M."/>
            <person name="Kataoka M."/>
            <person name="Murouchi A."/>
            <person name="Katsuragi S."/>
            <person name="Sakai M."/>
        </authorList>
    </citation>
    <scope>NUCLEOTIDE SEQUENCE [LARGE SCALE GENOMIC DNA]</scope>
    <source>
        <strain evidence="4">YU21-B</strain>
    </source>
</reference>
<dbReference type="AlphaFoldDB" id="A0A829YE06"/>
<evidence type="ECO:0000259" key="2">
    <source>
        <dbReference type="Pfam" id="PF07589"/>
    </source>
</evidence>